<evidence type="ECO:0008006" key="8">
    <source>
        <dbReference type="Google" id="ProtNLM"/>
    </source>
</evidence>
<dbReference type="SMART" id="SM00674">
    <property type="entry name" value="CENPB"/>
    <property type="match status" value="1"/>
</dbReference>
<dbReference type="InterPro" id="IPR009057">
    <property type="entry name" value="Homeodomain-like_sf"/>
</dbReference>
<dbReference type="Pfam" id="PF03221">
    <property type="entry name" value="HTH_Tnp_Tc5"/>
    <property type="match status" value="1"/>
</dbReference>
<dbReference type="RefSeq" id="XP_070858537.1">
    <property type="nucleotide sequence ID" value="XM_071000911.1"/>
</dbReference>
<keyword evidence="2" id="KW-0862">Zinc</keyword>
<dbReference type="PROSITE" id="PS50158">
    <property type="entry name" value="ZF_CCHC"/>
    <property type="match status" value="1"/>
</dbReference>
<dbReference type="Gene3D" id="3.30.420.10">
    <property type="entry name" value="Ribonuclease H-like superfamily/Ribonuclease H"/>
    <property type="match status" value="1"/>
</dbReference>
<keyword evidence="2" id="KW-0863">Zinc-finger</keyword>
<dbReference type="PANTHER" id="PTHR19303">
    <property type="entry name" value="TRANSPOSON"/>
    <property type="match status" value="1"/>
</dbReference>
<keyword evidence="2" id="KW-0479">Metal-binding</keyword>
<gene>
    <name evidence="6" type="ORF">HOO65_050478</name>
</gene>
<feature type="domain" description="CCHC-type" evidence="4">
    <location>
        <begin position="521"/>
        <end position="536"/>
    </location>
</feature>
<accession>A0ABR4MGK6</accession>
<evidence type="ECO:0000313" key="6">
    <source>
        <dbReference type="EMBL" id="KAL2887357.1"/>
    </source>
</evidence>
<dbReference type="EMBL" id="JABSNW010000005">
    <property type="protein sequence ID" value="KAL2887357.1"/>
    <property type="molecule type" value="Genomic_DNA"/>
</dbReference>
<dbReference type="PANTHER" id="PTHR19303:SF62">
    <property type="entry name" value="HTH CENPB-TYPE DOMAIN-CONTAINING PROTEIN-RELATED"/>
    <property type="match status" value="1"/>
</dbReference>
<feature type="compositionally biased region" description="Polar residues" evidence="3">
    <location>
        <begin position="491"/>
        <end position="504"/>
    </location>
</feature>
<dbReference type="InterPro" id="IPR006600">
    <property type="entry name" value="HTH_CenpB_DNA-bd_dom"/>
</dbReference>
<evidence type="ECO:0000259" key="4">
    <source>
        <dbReference type="PROSITE" id="PS50158"/>
    </source>
</evidence>
<dbReference type="Proteomes" id="UP001610728">
    <property type="component" value="Unassembled WGS sequence"/>
</dbReference>
<proteinExistence type="predicted"/>
<name>A0ABR4MGK6_9PEZI</name>
<dbReference type="InterPro" id="IPR001878">
    <property type="entry name" value="Znf_CCHC"/>
</dbReference>
<evidence type="ECO:0000259" key="5">
    <source>
        <dbReference type="PROSITE" id="PS51253"/>
    </source>
</evidence>
<dbReference type="InterPro" id="IPR004875">
    <property type="entry name" value="DDE_SF_endonuclease_dom"/>
</dbReference>
<feature type="region of interest" description="Disordered" evidence="3">
    <location>
        <begin position="471"/>
        <end position="532"/>
    </location>
</feature>
<evidence type="ECO:0000313" key="7">
    <source>
        <dbReference type="Proteomes" id="UP001610728"/>
    </source>
</evidence>
<dbReference type="Pfam" id="PF03184">
    <property type="entry name" value="DDE_1"/>
    <property type="match status" value="1"/>
</dbReference>
<dbReference type="GeneID" id="98119090"/>
<dbReference type="InterPro" id="IPR050863">
    <property type="entry name" value="CenT-Element_Derived"/>
</dbReference>
<sequence length="549" mass="61565">MPQLDKEKNIVLAIQALRNDPKLRIYPTAKKYKVPPSTLYDRYHGKPFRGDLISNSRKLSDPEEQIIIEYIIDLDSRGFPPRLRSVEEMANRLLAHRDTSPVSKRWACNFIKRQPDLKKHFDHSHVRHKAKSSDPAPIRDWFRLVENTIEKYGIELVDIYNFDGTGFMMGMIASRMVITGAEGRRKAKSIQLESREWITVIQAINAEGCAIPPFIVVASQDHIANWHQESSLPEDWAIVTTHNGWADNDTSLAWLKHFNQHTTGRSTGRYRLLIIDGYDSHHSVEFEKYCEDNNIITLCMPPNSSRLLQPLDIGCFEPLKQAYSQEIEELTESCNVSTAKFFQAFYAAHQATMTRSNIKNGFRGAGLVPLDPASVISKLHVRLRTTTPVRDEESLASPWVPRTPKTVLEAVAQSEYLKRQIEKHRGSPPPSILGALESLAKGTRAIMQKVTSLQSEVQGLQQSTAILRKQRGAKRAGLRSADKIASGQAKDGTSQEDVYTQVRSELSRSGSPGSAAAARERRCGRCGKSGHNSRTCQIIAGRSGEGNSN</sequence>
<comment type="caution">
    <text evidence="6">The sequence shown here is derived from an EMBL/GenBank/DDBJ whole genome shotgun (WGS) entry which is preliminary data.</text>
</comment>
<dbReference type="InterPro" id="IPR036397">
    <property type="entry name" value="RNaseH_sf"/>
</dbReference>
<dbReference type="SUPFAM" id="SSF46689">
    <property type="entry name" value="Homeodomain-like"/>
    <property type="match status" value="1"/>
</dbReference>
<dbReference type="PROSITE" id="PS51253">
    <property type="entry name" value="HTH_CENPB"/>
    <property type="match status" value="1"/>
</dbReference>
<evidence type="ECO:0000256" key="3">
    <source>
        <dbReference type="SAM" id="MobiDB-lite"/>
    </source>
</evidence>
<feature type="compositionally biased region" description="Low complexity" evidence="3">
    <location>
        <begin position="507"/>
        <end position="517"/>
    </location>
</feature>
<keyword evidence="7" id="KW-1185">Reference proteome</keyword>
<keyword evidence="1" id="KW-0238">DNA-binding</keyword>
<evidence type="ECO:0000256" key="1">
    <source>
        <dbReference type="ARBA" id="ARBA00023125"/>
    </source>
</evidence>
<organism evidence="6 7">
    <name type="scientific">Ceratocystis lukuohia</name>
    <dbReference type="NCBI Taxonomy" id="2019550"/>
    <lineage>
        <taxon>Eukaryota</taxon>
        <taxon>Fungi</taxon>
        <taxon>Dikarya</taxon>
        <taxon>Ascomycota</taxon>
        <taxon>Pezizomycotina</taxon>
        <taxon>Sordariomycetes</taxon>
        <taxon>Hypocreomycetidae</taxon>
        <taxon>Microascales</taxon>
        <taxon>Ceratocystidaceae</taxon>
        <taxon>Ceratocystis</taxon>
    </lineage>
</organism>
<protein>
    <recommendedName>
        <fullName evidence="8">Transposase</fullName>
    </recommendedName>
</protein>
<evidence type="ECO:0000256" key="2">
    <source>
        <dbReference type="PROSITE-ProRule" id="PRU00047"/>
    </source>
</evidence>
<feature type="domain" description="HTH CENPB-type" evidence="5">
    <location>
        <begin position="51"/>
        <end position="120"/>
    </location>
</feature>
<reference evidence="6 7" key="1">
    <citation type="submission" date="2020-05" db="EMBL/GenBank/DDBJ databases">
        <title>Ceratocystis lukuohia genome.</title>
        <authorList>
            <person name="Harrington T.C."/>
            <person name="Kim K."/>
            <person name="Mayers C.G."/>
        </authorList>
    </citation>
    <scope>NUCLEOTIDE SEQUENCE [LARGE SCALE GENOMIC DNA]</scope>
    <source>
        <strain evidence="6 7">C4212</strain>
    </source>
</reference>